<dbReference type="PANTHER" id="PTHR47972">
    <property type="entry name" value="KINESIN-LIKE PROTEIN KLP-3"/>
    <property type="match status" value="1"/>
</dbReference>
<dbReference type="InterPro" id="IPR027417">
    <property type="entry name" value="P-loop_NTPase"/>
</dbReference>
<accession>A0ABD3GHA8</accession>
<dbReference type="PRINTS" id="PR00380">
    <property type="entry name" value="KINESINHEAVY"/>
</dbReference>
<evidence type="ECO:0000259" key="10">
    <source>
        <dbReference type="PROSITE" id="PS50067"/>
    </source>
</evidence>
<dbReference type="PROSITE" id="PS50067">
    <property type="entry name" value="KINESIN_MOTOR_2"/>
    <property type="match status" value="1"/>
</dbReference>
<gene>
    <name evidence="11" type="ORF">R1sor_021526</name>
</gene>
<evidence type="ECO:0000256" key="2">
    <source>
        <dbReference type="ARBA" id="ARBA00022701"/>
    </source>
</evidence>
<dbReference type="SMART" id="SM00129">
    <property type="entry name" value="KISc"/>
    <property type="match status" value="1"/>
</dbReference>
<comment type="similarity">
    <text evidence="1">Belongs to the TRAFAC class myosin-kinesin ATPase superfamily. Kinesin family. KIN-14 subfamily.</text>
</comment>
<dbReference type="InterPro" id="IPR036961">
    <property type="entry name" value="Kinesin_motor_dom_sf"/>
</dbReference>
<dbReference type="InterPro" id="IPR001752">
    <property type="entry name" value="Kinesin_motor_dom"/>
</dbReference>
<dbReference type="CDD" id="cd01366">
    <property type="entry name" value="KISc_C_terminal"/>
    <property type="match status" value="1"/>
</dbReference>
<feature type="coiled-coil region" evidence="8">
    <location>
        <begin position="305"/>
        <end position="353"/>
    </location>
</feature>
<evidence type="ECO:0000256" key="7">
    <source>
        <dbReference type="RuleBase" id="RU000394"/>
    </source>
</evidence>
<keyword evidence="12" id="KW-1185">Reference proteome</keyword>
<feature type="coiled-coil region" evidence="8">
    <location>
        <begin position="129"/>
        <end position="265"/>
    </location>
</feature>
<dbReference type="Proteomes" id="UP001633002">
    <property type="component" value="Unassembled WGS sequence"/>
</dbReference>
<feature type="binding site" evidence="6">
    <location>
        <begin position="545"/>
        <end position="552"/>
    </location>
    <ligand>
        <name>ATP</name>
        <dbReference type="ChEBI" id="CHEBI:30616"/>
    </ligand>
</feature>
<dbReference type="EMBL" id="JBJQOH010000007">
    <property type="protein sequence ID" value="KAL3678570.1"/>
    <property type="molecule type" value="Genomic_DNA"/>
</dbReference>
<keyword evidence="5 6" id="KW-0505">Motor protein</keyword>
<dbReference type="InterPro" id="IPR027640">
    <property type="entry name" value="Kinesin-like_fam"/>
</dbReference>
<feature type="domain" description="Kinesin motor" evidence="10">
    <location>
        <begin position="458"/>
        <end position="792"/>
    </location>
</feature>
<dbReference type="AlphaFoldDB" id="A0ABD3GHA8"/>
<name>A0ABD3GHA8_9MARC</name>
<evidence type="ECO:0000256" key="5">
    <source>
        <dbReference type="ARBA" id="ARBA00023175"/>
    </source>
</evidence>
<evidence type="ECO:0000256" key="6">
    <source>
        <dbReference type="PROSITE-ProRule" id="PRU00283"/>
    </source>
</evidence>
<comment type="caution">
    <text evidence="11">The sequence shown here is derived from an EMBL/GenBank/DDBJ whole genome shotgun (WGS) entry which is preliminary data.</text>
</comment>
<evidence type="ECO:0000313" key="12">
    <source>
        <dbReference type="Proteomes" id="UP001633002"/>
    </source>
</evidence>
<evidence type="ECO:0000313" key="11">
    <source>
        <dbReference type="EMBL" id="KAL3678570.1"/>
    </source>
</evidence>
<dbReference type="InterPro" id="IPR019821">
    <property type="entry name" value="Kinesin_motor_CS"/>
</dbReference>
<dbReference type="Pfam" id="PF00225">
    <property type="entry name" value="Kinesin"/>
    <property type="match status" value="1"/>
</dbReference>
<dbReference type="GO" id="GO:0005524">
    <property type="term" value="F:ATP binding"/>
    <property type="evidence" value="ECO:0007669"/>
    <property type="project" value="UniProtKB-UniRule"/>
</dbReference>
<dbReference type="PANTHER" id="PTHR47972:SF45">
    <property type="entry name" value="PROTEIN CLARET SEGREGATIONAL"/>
    <property type="match status" value="1"/>
</dbReference>
<keyword evidence="3 6" id="KW-0547">Nucleotide-binding</keyword>
<dbReference type="GO" id="GO:0003774">
    <property type="term" value="F:cytoskeletal motor activity"/>
    <property type="evidence" value="ECO:0007669"/>
    <property type="project" value="UniProtKB-UniRule"/>
</dbReference>
<keyword evidence="2 7" id="KW-0493">Microtubule</keyword>
<feature type="region of interest" description="Disordered" evidence="9">
    <location>
        <begin position="66"/>
        <end position="89"/>
    </location>
</feature>
<keyword evidence="4 6" id="KW-0067">ATP-binding</keyword>
<evidence type="ECO:0000256" key="9">
    <source>
        <dbReference type="SAM" id="MobiDB-lite"/>
    </source>
</evidence>
<sequence>MKPAATYSKSAPGTPKKDISSQKENLEDVPSDKKRKLSGRDLLEKRAMTELKPRLRQAFLALNKADSSPVAMRTPTNNTPRKGAPREPEVAVTVNPIDVEALLSMKMTGKNKFDYKGKCEQMMDYIKKLRACIRQFQELETALNLEKEELRRQLDDEKESREHTEATLKYKQDELEAGLAELKFMCNNLEERLAFTETEKENLVRAREKDAETIQALEKDVGRITSDFDKSTKEVANLLQQVSSLQDINKRLQEYNTSLQQYNSKLQSDTTAAVEAMTRTQKEKAAIMETLSSLRGHTSVLQNQLDSSKNTVVEKVKQNKELKEEADRIRSELQRVTDDREQRAAQIQALMEENLRYKECTGKSAADLEQLSSKNSALEEGYSSQAEAIKTLRQQLEFTQQKLKMAEARIAENESRGAEYKGRLQEVQEKLVDAENKLHEGELVRKKLHNTILELKGNVRVFCRVRPLLHDEEDVVGTEPLVQYPNSTELMGRGIELVQGQGQKHTFSFDKVFGPEVMQEDVFVEISQLVQSALDGYKVCIFAYGQTGSGKTHTMLGNQDQPEQRGIIPRSLEQIFKTSQALSSTGWSFRMQASMLEIYNETIRDLLARPGNGNEPAKQHVVKHDQNGNTTVSDLSLVDVSNWKEVASLLQRAAQSRSVGKTAMNEQSSRSHCVFTLRLSGMNESTEQQVHGVLNLIDLAGSERLSRSCSTGDRLKETQAINKSLSSLGDVILAIGNKEQHIPYRNSKLTYLLQPCLGGDSKTLMFVNISPDSKSLNESLCSLRFAAKVNACEIGVPRRQTLASRNSESRLRKNGSYCEGSPPDGEYYEESDFDHISQAGAVDLACRRLKGFRIGQ</sequence>
<dbReference type="PROSITE" id="PS00411">
    <property type="entry name" value="KINESIN_MOTOR_1"/>
    <property type="match status" value="1"/>
</dbReference>
<evidence type="ECO:0000256" key="3">
    <source>
        <dbReference type="ARBA" id="ARBA00022741"/>
    </source>
</evidence>
<proteinExistence type="inferred from homology"/>
<dbReference type="Gene3D" id="3.40.850.10">
    <property type="entry name" value="Kinesin motor domain"/>
    <property type="match status" value="1"/>
</dbReference>
<feature type="region of interest" description="Disordered" evidence="9">
    <location>
        <begin position="1"/>
        <end position="43"/>
    </location>
</feature>
<dbReference type="SUPFAM" id="SSF52540">
    <property type="entry name" value="P-loop containing nucleoside triphosphate hydrolases"/>
    <property type="match status" value="1"/>
</dbReference>
<keyword evidence="8" id="KW-0175">Coiled coil</keyword>
<dbReference type="FunFam" id="3.40.850.10:FF:000048">
    <property type="entry name" value="Kinesin-like protein"/>
    <property type="match status" value="1"/>
</dbReference>
<reference evidence="11 12" key="1">
    <citation type="submission" date="2024-09" db="EMBL/GenBank/DDBJ databases">
        <title>Chromosome-scale assembly of Riccia sorocarpa.</title>
        <authorList>
            <person name="Paukszto L."/>
        </authorList>
    </citation>
    <scope>NUCLEOTIDE SEQUENCE [LARGE SCALE GENOMIC DNA]</scope>
    <source>
        <strain evidence="11">LP-2024</strain>
        <tissue evidence="11">Aerial parts of the thallus</tissue>
    </source>
</reference>
<protein>
    <recommendedName>
        <fullName evidence="7">Kinesin-like protein</fullName>
    </recommendedName>
</protein>
<evidence type="ECO:0000256" key="4">
    <source>
        <dbReference type="ARBA" id="ARBA00022840"/>
    </source>
</evidence>
<feature type="compositionally biased region" description="Basic and acidic residues" evidence="9">
    <location>
        <begin position="15"/>
        <end position="43"/>
    </location>
</feature>
<dbReference type="GO" id="GO:0005874">
    <property type="term" value="C:microtubule"/>
    <property type="evidence" value="ECO:0007669"/>
    <property type="project" value="UniProtKB-KW"/>
</dbReference>
<feature type="coiled-coil region" evidence="8">
    <location>
        <begin position="382"/>
        <end position="444"/>
    </location>
</feature>
<organism evidence="11 12">
    <name type="scientific">Riccia sorocarpa</name>
    <dbReference type="NCBI Taxonomy" id="122646"/>
    <lineage>
        <taxon>Eukaryota</taxon>
        <taxon>Viridiplantae</taxon>
        <taxon>Streptophyta</taxon>
        <taxon>Embryophyta</taxon>
        <taxon>Marchantiophyta</taxon>
        <taxon>Marchantiopsida</taxon>
        <taxon>Marchantiidae</taxon>
        <taxon>Marchantiales</taxon>
        <taxon>Ricciaceae</taxon>
        <taxon>Riccia</taxon>
    </lineage>
</organism>
<evidence type="ECO:0000256" key="8">
    <source>
        <dbReference type="SAM" id="Coils"/>
    </source>
</evidence>
<evidence type="ECO:0000256" key="1">
    <source>
        <dbReference type="ARBA" id="ARBA00010899"/>
    </source>
</evidence>